<dbReference type="InterPro" id="IPR041492">
    <property type="entry name" value="HAD_2"/>
</dbReference>
<dbReference type="NCBIfam" id="TIGR01509">
    <property type="entry name" value="HAD-SF-IA-v3"/>
    <property type="match status" value="1"/>
</dbReference>
<organism evidence="6 7">
    <name type="scientific">Rubrobacter marinus</name>
    <dbReference type="NCBI Taxonomy" id="2653852"/>
    <lineage>
        <taxon>Bacteria</taxon>
        <taxon>Bacillati</taxon>
        <taxon>Actinomycetota</taxon>
        <taxon>Rubrobacteria</taxon>
        <taxon>Rubrobacterales</taxon>
        <taxon>Rubrobacteraceae</taxon>
        <taxon>Rubrobacter</taxon>
    </lineage>
</organism>
<dbReference type="KEGG" id="rmar:GBA65_07395"/>
<dbReference type="RefSeq" id="WP_166396052.1">
    <property type="nucleotide sequence ID" value="NZ_CP045121.1"/>
</dbReference>
<dbReference type="InterPro" id="IPR051600">
    <property type="entry name" value="Beta-PGM-like"/>
</dbReference>
<dbReference type="EMBL" id="CP045121">
    <property type="protein sequence ID" value="QIN78377.1"/>
    <property type="molecule type" value="Genomic_DNA"/>
</dbReference>
<dbReference type="AlphaFoldDB" id="A0A6G8PW42"/>
<comment type="cofactor">
    <cofactor evidence="1">
        <name>Mg(2+)</name>
        <dbReference type="ChEBI" id="CHEBI:18420"/>
    </cofactor>
</comment>
<evidence type="ECO:0000256" key="1">
    <source>
        <dbReference type="ARBA" id="ARBA00001946"/>
    </source>
</evidence>
<evidence type="ECO:0000256" key="3">
    <source>
        <dbReference type="ARBA" id="ARBA00022723"/>
    </source>
</evidence>
<evidence type="ECO:0000256" key="5">
    <source>
        <dbReference type="ARBA" id="ARBA00023277"/>
    </source>
</evidence>
<evidence type="ECO:0000256" key="4">
    <source>
        <dbReference type="ARBA" id="ARBA00022842"/>
    </source>
</evidence>
<dbReference type="PANTHER" id="PTHR46193">
    <property type="entry name" value="6-PHOSPHOGLUCONATE PHOSPHATASE"/>
    <property type="match status" value="1"/>
</dbReference>
<dbReference type="PRINTS" id="PR00413">
    <property type="entry name" value="HADHALOGNASE"/>
</dbReference>
<dbReference type="GO" id="GO:0046872">
    <property type="term" value="F:metal ion binding"/>
    <property type="evidence" value="ECO:0007669"/>
    <property type="project" value="UniProtKB-KW"/>
</dbReference>
<dbReference type="PANTHER" id="PTHR46193:SF18">
    <property type="entry name" value="HEXITOL PHOSPHATASE B"/>
    <property type="match status" value="1"/>
</dbReference>
<dbReference type="SUPFAM" id="SSF56784">
    <property type="entry name" value="HAD-like"/>
    <property type="match status" value="1"/>
</dbReference>
<dbReference type="Gene3D" id="3.40.50.1000">
    <property type="entry name" value="HAD superfamily/HAD-like"/>
    <property type="match status" value="1"/>
</dbReference>
<name>A0A6G8PW42_9ACTN</name>
<dbReference type="Gene3D" id="1.10.150.240">
    <property type="entry name" value="Putative phosphatase, domain 2"/>
    <property type="match status" value="1"/>
</dbReference>
<dbReference type="Proteomes" id="UP000502706">
    <property type="component" value="Chromosome"/>
</dbReference>
<keyword evidence="4" id="KW-0460">Magnesium</keyword>
<comment type="similarity">
    <text evidence="2">Belongs to the HAD-like hydrolase superfamily. CbbY/CbbZ/Gph/YieH family.</text>
</comment>
<keyword evidence="6" id="KW-0378">Hydrolase</keyword>
<protein>
    <submittedName>
        <fullName evidence="6">HAD-IA family hydrolase</fullName>
    </submittedName>
</protein>
<gene>
    <name evidence="6" type="ORF">GBA65_07395</name>
</gene>
<dbReference type="InterPro" id="IPR023214">
    <property type="entry name" value="HAD_sf"/>
</dbReference>
<dbReference type="SFLD" id="SFLDG01129">
    <property type="entry name" value="C1.5:_HAD__Beta-PGM__Phosphata"/>
    <property type="match status" value="1"/>
</dbReference>
<dbReference type="Pfam" id="PF13419">
    <property type="entry name" value="HAD_2"/>
    <property type="match status" value="1"/>
</dbReference>
<evidence type="ECO:0000313" key="7">
    <source>
        <dbReference type="Proteomes" id="UP000502706"/>
    </source>
</evidence>
<keyword evidence="7" id="KW-1185">Reference proteome</keyword>
<dbReference type="InterPro" id="IPR006439">
    <property type="entry name" value="HAD-SF_hydro_IA"/>
</dbReference>
<evidence type="ECO:0000313" key="6">
    <source>
        <dbReference type="EMBL" id="QIN78377.1"/>
    </source>
</evidence>
<proteinExistence type="inferred from homology"/>
<dbReference type="SFLD" id="SFLDG01135">
    <property type="entry name" value="C1.5.6:_HAD__Beta-PGM__Phospha"/>
    <property type="match status" value="1"/>
</dbReference>
<accession>A0A6G8PW42</accession>
<keyword evidence="3" id="KW-0479">Metal-binding</keyword>
<keyword evidence="5" id="KW-0119">Carbohydrate metabolism</keyword>
<dbReference type="InterPro" id="IPR023198">
    <property type="entry name" value="PGP-like_dom2"/>
</dbReference>
<dbReference type="SFLD" id="SFLDS00003">
    <property type="entry name" value="Haloacid_Dehalogenase"/>
    <property type="match status" value="1"/>
</dbReference>
<evidence type="ECO:0000256" key="2">
    <source>
        <dbReference type="ARBA" id="ARBA00006171"/>
    </source>
</evidence>
<dbReference type="InterPro" id="IPR036412">
    <property type="entry name" value="HAD-like_sf"/>
</dbReference>
<dbReference type="GO" id="GO:0016787">
    <property type="term" value="F:hydrolase activity"/>
    <property type="evidence" value="ECO:0007669"/>
    <property type="project" value="UniProtKB-KW"/>
</dbReference>
<sequence length="215" mass="23460">MTKAMFFDLDGTLTDTHALHIATWLEVLRPYGLEVDMSLYREKLLGLSNEEAVRELLPHLGDGERSELLEAEAKSYRGRADQVGPILGLGALLKEGRRQEMGIVLVTNAPREDARRSLEALGLDEAFDPMIFAEEVGAEKPDPTPYRVALERLGFQAGETLAFEDSPKGVKSAAEAGIPVVGLVSTHAPNELREAGAEFVVGDFADPAVYERLGR</sequence>
<reference evidence="6 7" key="1">
    <citation type="submission" date="2019-10" db="EMBL/GenBank/DDBJ databases">
        <title>Rubrobacter sp nov SCSIO 52915 isolated from a deep-sea sediment in the South China Sea.</title>
        <authorList>
            <person name="Chen R.W."/>
        </authorList>
    </citation>
    <scope>NUCLEOTIDE SEQUENCE [LARGE SCALE GENOMIC DNA]</scope>
    <source>
        <strain evidence="6 7">SCSIO 52915</strain>
    </source>
</reference>